<evidence type="ECO:0000313" key="2">
    <source>
        <dbReference type="Proteomes" id="UP001055879"/>
    </source>
</evidence>
<evidence type="ECO:0000313" key="1">
    <source>
        <dbReference type="EMBL" id="KAI3736161.1"/>
    </source>
</evidence>
<organism evidence="1 2">
    <name type="scientific">Arctium lappa</name>
    <name type="common">Greater burdock</name>
    <name type="synonym">Lappa major</name>
    <dbReference type="NCBI Taxonomy" id="4217"/>
    <lineage>
        <taxon>Eukaryota</taxon>
        <taxon>Viridiplantae</taxon>
        <taxon>Streptophyta</taxon>
        <taxon>Embryophyta</taxon>
        <taxon>Tracheophyta</taxon>
        <taxon>Spermatophyta</taxon>
        <taxon>Magnoliopsida</taxon>
        <taxon>eudicotyledons</taxon>
        <taxon>Gunneridae</taxon>
        <taxon>Pentapetalae</taxon>
        <taxon>asterids</taxon>
        <taxon>campanulids</taxon>
        <taxon>Asterales</taxon>
        <taxon>Asteraceae</taxon>
        <taxon>Carduoideae</taxon>
        <taxon>Cardueae</taxon>
        <taxon>Arctiinae</taxon>
        <taxon>Arctium</taxon>
    </lineage>
</organism>
<protein>
    <submittedName>
        <fullName evidence="1">Uncharacterized protein</fullName>
    </submittedName>
</protein>
<proteinExistence type="predicted"/>
<keyword evidence="2" id="KW-1185">Reference proteome</keyword>
<dbReference type="EMBL" id="CM042050">
    <property type="protein sequence ID" value="KAI3736161.1"/>
    <property type="molecule type" value="Genomic_DNA"/>
</dbReference>
<name>A0ACB9CPM0_ARCLA</name>
<dbReference type="Proteomes" id="UP001055879">
    <property type="component" value="Linkage Group LG04"/>
</dbReference>
<sequence>MSSTQIKERKECDTIGLELRDGSTGNHVHRFYFVKFRPSPEEVEKDEADKQYQLMTLARSRISEEIDQRKADQHQIHRKLMWFSTCDKYIEWKTREIKNLEASLGKVEPRAPTSSVPRTTGFVCLTDQKDGQTPDRKRYQKRMIKKDRMDMEYLQKVQEELLYSKKSSCVTQELNDLIESMEHKVRHGNQNRADEMKMYREIRNIKETREMYNAPKPDPRSYWYTKERPSKRDTDWNRSMQHRIHIRLDDIEKIKTGLMGRKRRVTRLKSELERVRKGIGYLQKELEDVNSKRIEAYKRAYELREQKKETKSSYVEYQSLMTYATRLARKGDVVGLKQACDTQLFTNPLDERNQLAD</sequence>
<gene>
    <name evidence="1" type="ORF">L6452_15695</name>
</gene>
<comment type="caution">
    <text evidence="1">The sequence shown here is derived from an EMBL/GenBank/DDBJ whole genome shotgun (WGS) entry which is preliminary data.</text>
</comment>
<reference evidence="1 2" key="2">
    <citation type="journal article" date="2022" name="Mol. Ecol. Resour.">
        <title>The genomes of chicory, endive, great burdock and yacon provide insights into Asteraceae paleo-polyploidization history and plant inulin production.</title>
        <authorList>
            <person name="Fan W."/>
            <person name="Wang S."/>
            <person name="Wang H."/>
            <person name="Wang A."/>
            <person name="Jiang F."/>
            <person name="Liu H."/>
            <person name="Zhao H."/>
            <person name="Xu D."/>
            <person name="Zhang Y."/>
        </authorList>
    </citation>
    <scope>NUCLEOTIDE SEQUENCE [LARGE SCALE GENOMIC DNA]</scope>
    <source>
        <strain evidence="2">cv. Niubang</strain>
    </source>
</reference>
<accession>A0ACB9CPM0</accession>
<reference evidence="2" key="1">
    <citation type="journal article" date="2022" name="Mol. Ecol. Resour.">
        <title>The genomes of chicory, endive, great burdock and yacon provide insights into Asteraceae palaeo-polyploidization history and plant inulin production.</title>
        <authorList>
            <person name="Fan W."/>
            <person name="Wang S."/>
            <person name="Wang H."/>
            <person name="Wang A."/>
            <person name="Jiang F."/>
            <person name="Liu H."/>
            <person name="Zhao H."/>
            <person name="Xu D."/>
            <person name="Zhang Y."/>
        </authorList>
    </citation>
    <scope>NUCLEOTIDE SEQUENCE [LARGE SCALE GENOMIC DNA]</scope>
    <source>
        <strain evidence="2">cv. Niubang</strain>
    </source>
</reference>